<gene>
    <name evidence="2" type="ordered locus">TGAM_0814</name>
</gene>
<dbReference type="AlphaFoldDB" id="C5A504"/>
<dbReference type="EMBL" id="CP001398">
    <property type="protein sequence ID" value="ACS33316.1"/>
    <property type="molecule type" value="Genomic_DNA"/>
</dbReference>
<evidence type="ECO:0000256" key="1">
    <source>
        <dbReference type="SAM" id="Phobius"/>
    </source>
</evidence>
<keyword evidence="1" id="KW-0472">Membrane</keyword>
<dbReference type="PATRIC" id="fig|593117.10.peg.811"/>
<dbReference type="Proteomes" id="UP000001488">
    <property type="component" value="Chromosome"/>
</dbReference>
<keyword evidence="1" id="KW-0812">Transmembrane</keyword>
<evidence type="ECO:0000313" key="2">
    <source>
        <dbReference type="EMBL" id="ACS33316.1"/>
    </source>
</evidence>
<proteinExistence type="predicted"/>
<dbReference type="eggNOG" id="arCOG10287">
    <property type="taxonomic scope" value="Archaea"/>
</dbReference>
<organism evidence="2 3">
    <name type="scientific">Thermococcus gammatolerans (strain DSM 15229 / JCM 11827 / EJ3)</name>
    <dbReference type="NCBI Taxonomy" id="593117"/>
    <lineage>
        <taxon>Archaea</taxon>
        <taxon>Methanobacteriati</taxon>
        <taxon>Methanobacteriota</taxon>
        <taxon>Thermococci</taxon>
        <taxon>Thermococcales</taxon>
        <taxon>Thermococcaceae</taxon>
        <taxon>Thermococcus</taxon>
    </lineage>
</organism>
<accession>C5A504</accession>
<protein>
    <submittedName>
        <fullName evidence="2">Uncharacterized protein</fullName>
    </submittedName>
</protein>
<evidence type="ECO:0000313" key="3">
    <source>
        <dbReference type="Proteomes" id="UP000001488"/>
    </source>
</evidence>
<dbReference type="PaxDb" id="593117-TGAM_0814"/>
<feature type="transmembrane region" description="Helical" evidence="1">
    <location>
        <begin position="21"/>
        <end position="40"/>
    </location>
</feature>
<name>C5A504_THEGJ</name>
<feature type="transmembrane region" description="Helical" evidence="1">
    <location>
        <begin position="102"/>
        <end position="124"/>
    </location>
</feature>
<dbReference type="OrthoDB" id="100136at2157"/>
<reference evidence="2 3" key="1">
    <citation type="journal article" date="2007" name="Genome Biol.">
        <title>Genome analysis and genome-wide proteomics of Thermococcus gammatolerans, the most radioresistant organism known amongst the Archaea.</title>
        <authorList>
            <person name="Zivanovic Y."/>
            <person name="Armengaud J."/>
            <person name="Lagorce A."/>
            <person name="Leplat C."/>
            <person name="Guerin P."/>
            <person name="Dutertre M."/>
            <person name="Anthouard V."/>
            <person name="Forterre P."/>
            <person name="Wincker P."/>
            <person name="Confalonieri F."/>
        </authorList>
    </citation>
    <scope>NUCLEOTIDE SEQUENCE [LARGE SCALE GENOMIC DNA]</scope>
    <source>
        <strain evidence="3">DSM 15229 / JCM 11827 / EJ3</strain>
    </source>
</reference>
<dbReference type="HOGENOM" id="CLU_1965658_0_0_2"/>
<sequence length="131" mass="14306">MRVSDKNCSDSWERFSSSISSLSLNLLPALLFVLIMSYLITGNLGEGITLNINGQQANITYPPTQIPIDYAAIKTAVLYLFGAILIGLPVPLFSGKFKPLKILISIVQAGAFVYGLYIFVFMIIKLANSLT</sequence>
<dbReference type="STRING" id="593117.TGAM_0814"/>
<keyword evidence="1" id="KW-1133">Transmembrane helix</keyword>
<dbReference type="KEGG" id="tga:TGAM_0814"/>
<feature type="transmembrane region" description="Helical" evidence="1">
    <location>
        <begin position="71"/>
        <end position="90"/>
    </location>
</feature>
<keyword evidence="3" id="KW-1185">Reference proteome</keyword>